<evidence type="ECO:0000313" key="2">
    <source>
        <dbReference type="Proteomes" id="UP000522081"/>
    </source>
</evidence>
<keyword evidence="2" id="KW-1185">Reference proteome</keyword>
<evidence type="ECO:0000313" key="1">
    <source>
        <dbReference type="EMBL" id="NYH96227.1"/>
    </source>
</evidence>
<name>A0A7Y9XX78_9SPHN</name>
<protein>
    <submittedName>
        <fullName evidence="1">Uncharacterized protein</fullName>
    </submittedName>
</protein>
<dbReference type="EMBL" id="JACBZF010000004">
    <property type="protein sequence ID" value="NYH96227.1"/>
    <property type="molecule type" value="Genomic_DNA"/>
</dbReference>
<accession>A0A7Y9XX78</accession>
<dbReference type="RefSeq" id="WP_179408054.1">
    <property type="nucleotide sequence ID" value="NZ_BMGF01000004.1"/>
</dbReference>
<sequence>MKRIDIEPGSRNARIEGDEATRVVGTNADETVTVAASAHGEFDPSFNRGGDEIVLEGEAASYEGRVEGSNLVLDSASGGEVSIPFGSSGTLLTFDDGSRILRFDGEGVNLGSQQMSGFPAVLDSLDAAPPLSSSDILLGSNSTDFG</sequence>
<reference evidence="1 2" key="1">
    <citation type="submission" date="2020-07" db="EMBL/GenBank/DDBJ databases">
        <title>Genomic Encyclopedia of Type Strains, Phase IV (KMG-IV): sequencing the most valuable type-strain genomes for metagenomic binning, comparative biology and taxonomic classification.</title>
        <authorList>
            <person name="Goeker M."/>
        </authorList>
    </citation>
    <scope>NUCLEOTIDE SEQUENCE [LARGE SCALE GENOMIC DNA]</scope>
    <source>
        <strain evidence="1 2">DSM 29043</strain>
    </source>
</reference>
<dbReference type="AlphaFoldDB" id="A0A7Y9XX78"/>
<comment type="caution">
    <text evidence="1">The sequence shown here is derived from an EMBL/GenBank/DDBJ whole genome shotgun (WGS) entry which is preliminary data.</text>
</comment>
<gene>
    <name evidence="1" type="ORF">FHS75_002559</name>
</gene>
<proteinExistence type="predicted"/>
<dbReference type="Proteomes" id="UP000522081">
    <property type="component" value="Unassembled WGS sequence"/>
</dbReference>
<organism evidence="1 2">
    <name type="scientific">Novosphingobium marinum</name>
    <dbReference type="NCBI Taxonomy" id="1514948"/>
    <lineage>
        <taxon>Bacteria</taxon>
        <taxon>Pseudomonadati</taxon>
        <taxon>Pseudomonadota</taxon>
        <taxon>Alphaproteobacteria</taxon>
        <taxon>Sphingomonadales</taxon>
        <taxon>Sphingomonadaceae</taxon>
        <taxon>Novosphingobium</taxon>
    </lineage>
</organism>